<comment type="caution">
    <text evidence="2">The sequence shown here is derived from an EMBL/GenBank/DDBJ whole genome shotgun (WGS) entry which is preliminary data.</text>
</comment>
<accession>A0A9D4LDF3</accession>
<dbReference type="InterPro" id="IPR043472">
    <property type="entry name" value="Macro_dom-like"/>
</dbReference>
<dbReference type="Gene3D" id="3.40.220.10">
    <property type="entry name" value="Leucine Aminopeptidase, subunit E, domain 1"/>
    <property type="match status" value="1"/>
</dbReference>
<feature type="domain" description="Macro" evidence="1">
    <location>
        <begin position="130"/>
        <end position="266"/>
    </location>
</feature>
<proteinExistence type="predicted"/>
<dbReference type="Pfam" id="PF01661">
    <property type="entry name" value="Macro"/>
    <property type="match status" value="1"/>
</dbReference>
<reference evidence="2" key="1">
    <citation type="journal article" date="2019" name="bioRxiv">
        <title>The Genome of the Zebra Mussel, Dreissena polymorpha: A Resource for Invasive Species Research.</title>
        <authorList>
            <person name="McCartney M.A."/>
            <person name="Auch B."/>
            <person name="Kono T."/>
            <person name="Mallez S."/>
            <person name="Zhang Y."/>
            <person name="Obille A."/>
            <person name="Becker A."/>
            <person name="Abrahante J.E."/>
            <person name="Garbe J."/>
            <person name="Badalamenti J.P."/>
            <person name="Herman A."/>
            <person name="Mangelson H."/>
            <person name="Liachko I."/>
            <person name="Sullivan S."/>
            <person name="Sone E.D."/>
            <person name="Koren S."/>
            <person name="Silverstein K.A.T."/>
            <person name="Beckman K.B."/>
            <person name="Gohl D.M."/>
        </authorList>
    </citation>
    <scope>NUCLEOTIDE SEQUENCE</scope>
    <source>
        <strain evidence="2">Duluth1</strain>
        <tissue evidence="2">Whole animal</tissue>
    </source>
</reference>
<evidence type="ECO:0000313" key="2">
    <source>
        <dbReference type="EMBL" id="KAH3855774.1"/>
    </source>
</evidence>
<sequence>MGNVKERDAKYFKFLADQIKGRPNWTYHASTMIITASLINQEEYEILNDILTQFYGRVRAKVTSKRKVLAVRSIFEDQKTREQFEFAHPVFSENNGDQPLCTLFSSNLDDLNRLQELIQLRYESFWSPEIISPRYRLTAHRELFVCIGDIVKYDDKDAGIVNPVIISQYGELVGRGKIFEILKEAGGVEYVSNLSDFDHQDGSFCVTTKGGQLDSLIIHPTRRVLNDQTKRDSFMANLKDCLHVAQKSNLKRLVLPLIYSGKMNCS</sequence>
<dbReference type="SUPFAM" id="SSF52949">
    <property type="entry name" value="Macro domain-like"/>
    <property type="match status" value="1"/>
</dbReference>
<dbReference type="Proteomes" id="UP000828390">
    <property type="component" value="Unassembled WGS sequence"/>
</dbReference>
<protein>
    <recommendedName>
        <fullName evidence="1">Macro domain-containing protein</fullName>
    </recommendedName>
</protein>
<dbReference type="InterPro" id="IPR002589">
    <property type="entry name" value="Macro_dom"/>
</dbReference>
<gene>
    <name evidence="2" type="ORF">DPMN_098343</name>
</gene>
<name>A0A9D4LDF3_DREPO</name>
<keyword evidence="3" id="KW-1185">Reference proteome</keyword>
<organism evidence="2 3">
    <name type="scientific">Dreissena polymorpha</name>
    <name type="common">Zebra mussel</name>
    <name type="synonym">Mytilus polymorpha</name>
    <dbReference type="NCBI Taxonomy" id="45954"/>
    <lineage>
        <taxon>Eukaryota</taxon>
        <taxon>Metazoa</taxon>
        <taxon>Spiralia</taxon>
        <taxon>Lophotrochozoa</taxon>
        <taxon>Mollusca</taxon>
        <taxon>Bivalvia</taxon>
        <taxon>Autobranchia</taxon>
        <taxon>Heteroconchia</taxon>
        <taxon>Euheterodonta</taxon>
        <taxon>Imparidentia</taxon>
        <taxon>Neoheterodontei</taxon>
        <taxon>Myida</taxon>
        <taxon>Dreissenoidea</taxon>
        <taxon>Dreissenidae</taxon>
        <taxon>Dreissena</taxon>
    </lineage>
</organism>
<reference evidence="2" key="2">
    <citation type="submission" date="2020-11" db="EMBL/GenBank/DDBJ databases">
        <authorList>
            <person name="McCartney M.A."/>
            <person name="Auch B."/>
            <person name="Kono T."/>
            <person name="Mallez S."/>
            <person name="Becker A."/>
            <person name="Gohl D.M."/>
            <person name="Silverstein K.A.T."/>
            <person name="Koren S."/>
            <person name="Bechman K.B."/>
            <person name="Herman A."/>
            <person name="Abrahante J.E."/>
            <person name="Garbe J."/>
        </authorList>
    </citation>
    <scope>NUCLEOTIDE SEQUENCE</scope>
    <source>
        <strain evidence="2">Duluth1</strain>
        <tissue evidence="2">Whole animal</tissue>
    </source>
</reference>
<evidence type="ECO:0000313" key="3">
    <source>
        <dbReference type="Proteomes" id="UP000828390"/>
    </source>
</evidence>
<dbReference type="PROSITE" id="PS51154">
    <property type="entry name" value="MACRO"/>
    <property type="match status" value="1"/>
</dbReference>
<dbReference type="EMBL" id="JAIWYP010000003">
    <property type="protein sequence ID" value="KAH3855774.1"/>
    <property type="molecule type" value="Genomic_DNA"/>
</dbReference>
<dbReference type="AlphaFoldDB" id="A0A9D4LDF3"/>
<evidence type="ECO:0000259" key="1">
    <source>
        <dbReference type="PROSITE" id="PS51154"/>
    </source>
</evidence>